<dbReference type="PANTHER" id="PTHR42923:SF46">
    <property type="entry name" value="AMINE OXIDASE"/>
    <property type="match status" value="1"/>
</dbReference>
<dbReference type="InterPro" id="IPR036188">
    <property type="entry name" value="FAD/NAD-bd_sf"/>
</dbReference>
<dbReference type="InterPro" id="IPR002937">
    <property type="entry name" value="Amino_oxidase"/>
</dbReference>
<evidence type="ECO:0000313" key="2">
    <source>
        <dbReference type="EMBL" id="MCA9392218.1"/>
    </source>
</evidence>
<accession>A0A955RS45</accession>
<dbReference type="PANTHER" id="PTHR42923">
    <property type="entry name" value="PROTOPORPHYRINOGEN OXIDASE"/>
    <property type="match status" value="1"/>
</dbReference>
<dbReference type="Proteomes" id="UP000751518">
    <property type="component" value="Unassembled WGS sequence"/>
</dbReference>
<comment type="caution">
    <text evidence="2">The sequence shown here is derived from an EMBL/GenBank/DDBJ whole genome shotgun (WGS) entry which is preliminary data.</text>
</comment>
<dbReference type="EMBL" id="JAGQKZ010000028">
    <property type="protein sequence ID" value="MCA9392218.1"/>
    <property type="molecule type" value="Genomic_DNA"/>
</dbReference>
<gene>
    <name evidence="2" type="ORF">KC614_03385</name>
</gene>
<proteinExistence type="predicted"/>
<organism evidence="2 3">
    <name type="scientific">candidate division WWE3 bacterium</name>
    <dbReference type="NCBI Taxonomy" id="2053526"/>
    <lineage>
        <taxon>Bacteria</taxon>
        <taxon>Katanobacteria</taxon>
    </lineage>
</organism>
<sequence length="439" mass="50593">MKIAIVGGGFTGLSAAYYLQKTGHNSHIFENASYLGGLAAGVKSTLSNPPENWEWDLEQFYHHWFTNDNFVFELGEDIGVTDKFKIKGPRTDVLYDDKMYPLDSPLALLKFPHLSFVERIRTGMTMAKLKYLYNEASSDVFENVTAAEYLQNRSSKDAYEKIWKPLLVGKFGQEYDQVNMRWFWARIYKRTPKLAYYEGGFGAFANDIAEAVRRNNGSIDLNVRVEEIVRCDTCNGFHVKRQGFENTHEEVFDRVIVTTPPQTLQYFYPELPEAYKQSLRKHEGVGAFALVLRLHHQLMPETYWLSINETSWPFLAVVEHTNFMPKDKYGGENILYVGDYVQPDHPNMQKSKEELIADFTPYLKRINPLFSSESIIDSYLFKTNYAQPIPKLNHERHILPLTTPVEGLYLASMAQVYPWDRGTNYAIEMGKEVAGMISN</sequence>
<reference evidence="2" key="2">
    <citation type="journal article" date="2021" name="Microbiome">
        <title>Successional dynamics and alternative stable states in a saline activated sludge microbial community over 9 years.</title>
        <authorList>
            <person name="Wang Y."/>
            <person name="Ye J."/>
            <person name="Ju F."/>
            <person name="Liu L."/>
            <person name="Boyd J.A."/>
            <person name="Deng Y."/>
            <person name="Parks D.H."/>
            <person name="Jiang X."/>
            <person name="Yin X."/>
            <person name="Woodcroft B.J."/>
            <person name="Tyson G.W."/>
            <person name="Hugenholtz P."/>
            <person name="Polz M.F."/>
            <person name="Zhang T."/>
        </authorList>
    </citation>
    <scope>NUCLEOTIDE SEQUENCE</scope>
    <source>
        <strain evidence="2">HKST-UBA03</strain>
    </source>
</reference>
<dbReference type="SUPFAM" id="SSF51905">
    <property type="entry name" value="FAD/NAD(P)-binding domain"/>
    <property type="match status" value="1"/>
</dbReference>
<name>A0A955RS45_UNCKA</name>
<dbReference type="NCBIfam" id="NF005560">
    <property type="entry name" value="PRK07233.1"/>
    <property type="match status" value="1"/>
</dbReference>
<evidence type="ECO:0000259" key="1">
    <source>
        <dbReference type="Pfam" id="PF01593"/>
    </source>
</evidence>
<dbReference type="AlphaFoldDB" id="A0A955RS45"/>
<dbReference type="GO" id="GO:0016491">
    <property type="term" value="F:oxidoreductase activity"/>
    <property type="evidence" value="ECO:0007669"/>
    <property type="project" value="InterPro"/>
</dbReference>
<dbReference type="InterPro" id="IPR050464">
    <property type="entry name" value="Zeta_carotene_desat/Oxidored"/>
</dbReference>
<feature type="domain" description="Amine oxidase" evidence="1">
    <location>
        <begin position="10"/>
        <end position="434"/>
    </location>
</feature>
<reference evidence="2" key="1">
    <citation type="submission" date="2020-04" db="EMBL/GenBank/DDBJ databases">
        <authorList>
            <person name="Zhang T."/>
        </authorList>
    </citation>
    <scope>NUCLEOTIDE SEQUENCE</scope>
    <source>
        <strain evidence="2">HKST-UBA03</strain>
    </source>
</reference>
<protein>
    <submittedName>
        <fullName evidence="2">NAD(P)/FAD-dependent oxidoreductase</fullName>
    </submittedName>
</protein>
<dbReference type="Pfam" id="PF01593">
    <property type="entry name" value="Amino_oxidase"/>
    <property type="match status" value="1"/>
</dbReference>
<dbReference type="PRINTS" id="PR00419">
    <property type="entry name" value="ADXRDTASE"/>
</dbReference>
<evidence type="ECO:0000313" key="3">
    <source>
        <dbReference type="Proteomes" id="UP000751518"/>
    </source>
</evidence>
<dbReference type="Gene3D" id="3.50.50.60">
    <property type="entry name" value="FAD/NAD(P)-binding domain"/>
    <property type="match status" value="1"/>
</dbReference>